<dbReference type="KEGG" id="sals:SLNWT_4719"/>
<dbReference type="AlphaFoldDB" id="A0A0B5F0G3"/>
<feature type="compositionally biased region" description="Gly residues" evidence="1">
    <location>
        <begin position="48"/>
        <end position="60"/>
    </location>
</feature>
<protein>
    <submittedName>
        <fullName evidence="2">Uncharacterized protein</fullName>
    </submittedName>
</protein>
<organism evidence="2 3">
    <name type="scientific">Streptomyces albus (strain ATCC 21838 / DSM 41398 / FERM P-419 / JCM 4703 / NBRC 107858)</name>
    <dbReference type="NCBI Taxonomy" id="1081613"/>
    <lineage>
        <taxon>Bacteria</taxon>
        <taxon>Bacillati</taxon>
        <taxon>Actinomycetota</taxon>
        <taxon>Actinomycetes</taxon>
        <taxon>Kitasatosporales</taxon>
        <taxon>Streptomycetaceae</taxon>
        <taxon>Streptomyces</taxon>
    </lineage>
</organism>
<evidence type="ECO:0000313" key="3">
    <source>
        <dbReference type="Proteomes" id="UP000031523"/>
    </source>
</evidence>
<sequence>MTRYPDIPKPIRSGIILIDPERGTPQRIIVLQFNPDTLERSLTPQSAGGSGDSGGGGAGNGDRNEALRLKGPAQETWKFTAEIDSTDQFEIPAPDGIHPQLAVLEMLVQPTVAQIRENTRQAAKGTIEISPIEMPLTLFTWGSKRVMPVRLTELSINESAFDVNLNPIRATLSIGLKVLTVSDLPAGHRGAELYLAHLAQKERLARMARPGSLGALGLTPGDIGGGTGAGFGGAAGARTAPATTGRG</sequence>
<reference evidence="2 3" key="1">
    <citation type="submission" date="2015-01" db="EMBL/GenBank/DDBJ databases">
        <title>Enhanced salinomycin production by adjusting the supply of polyketide extender units in Streptomyce albus DSM 41398.</title>
        <authorList>
            <person name="Lu C."/>
        </authorList>
    </citation>
    <scope>NUCLEOTIDE SEQUENCE [LARGE SCALE GENOMIC DNA]</scope>
    <source>
        <strain evidence="3">ATCC 21838 / DSM 41398 / FERM P-419 / JCM 4703 / NBRC 107858</strain>
    </source>
</reference>
<keyword evidence="3" id="KW-1185">Reference proteome</keyword>
<feature type="region of interest" description="Disordered" evidence="1">
    <location>
        <begin position="39"/>
        <end position="65"/>
    </location>
</feature>
<name>A0A0B5F0G3_STRA4</name>
<dbReference type="Proteomes" id="UP000031523">
    <property type="component" value="Chromosome"/>
</dbReference>
<evidence type="ECO:0000313" key="2">
    <source>
        <dbReference type="EMBL" id="AJE85095.1"/>
    </source>
</evidence>
<evidence type="ECO:0000256" key="1">
    <source>
        <dbReference type="SAM" id="MobiDB-lite"/>
    </source>
</evidence>
<dbReference type="EMBL" id="CP010519">
    <property type="protein sequence ID" value="AJE85095.1"/>
    <property type="molecule type" value="Genomic_DNA"/>
</dbReference>
<gene>
    <name evidence="2" type="ORF">SLNWT_4719</name>
</gene>
<accession>A0A0B5F0G3</accession>
<proteinExistence type="predicted"/>